<proteinExistence type="predicted"/>
<dbReference type="PATRIC" id="fig|1429438.4.peg.758"/>
<gene>
    <name evidence="3" type="ORF">ETSY1_02965</name>
</gene>
<dbReference type="InterPro" id="IPR013830">
    <property type="entry name" value="SGNH_hydro"/>
</dbReference>
<accession>W4LWW4</accession>
<name>W4LWW4_ENTF1</name>
<protein>
    <recommendedName>
        <fullName evidence="2">SGNH hydrolase-type esterase domain-containing protein</fullName>
    </recommendedName>
</protein>
<dbReference type="HOGENOM" id="CLU_692029_0_0_7"/>
<keyword evidence="1" id="KW-0812">Transmembrane</keyword>
<evidence type="ECO:0000259" key="2">
    <source>
        <dbReference type="Pfam" id="PF13472"/>
    </source>
</evidence>
<sequence length="398" mass="45963">MANRPVSQTLRALIANISLIATSVALTLGGVELYLRMTRNLPDFYYNFTYQPRLREKLYRYLFPTSYRGDKEALRKFVEGLEDRKQFDAQLGWDLDPKQGRMRQPTIAVQRPPLESGQRHTRVLFLGDSFTFGADVKPLESYPAYTGRLLGVEAPNMAVSGYGIDQAILKYHYHGAKLEPDLVVLGVYSSDYMRAALAFSAYAKPKVTYNPIREMLEVHDEHIRLPQEQLRILKREARWTSYVVAFFETALARLFETDDDRQAHLMKMDRVVFELLAKLKADLEQRGVKLLIVQIPNATAYATVPNWERALVAPIRQHLLKIYEELDIPYIDVMREFLRFASFQELYQHYYVKLPNGKRGHLSPRGNQHVAMLIAELLCKPDFNSDAWPMPLACDDLL</sequence>
<evidence type="ECO:0000313" key="4">
    <source>
        <dbReference type="Proteomes" id="UP000019141"/>
    </source>
</evidence>
<evidence type="ECO:0000256" key="1">
    <source>
        <dbReference type="SAM" id="Phobius"/>
    </source>
</evidence>
<dbReference type="InterPro" id="IPR036514">
    <property type="entry name" value="SGNH_hydro_sf"/>
</dbReference>
<comment type="caution">
    <text evidence="3">The sequence shown here is derived from an EMBL/GenBank/DDBJ whole genome shotgun (WGS) entry which is preliminary data.</text>
</comment>
<evidence type="ECO:0000313" key="3">
    <source>
        <dbReference type="EMBL" id="ETX02604.1"/>
    </source>
</evidence>
<dbReference type="EMBL" id="AZHW01000124">
    <property type="protein sequence ID" value="ETX02604.1"/>
    <property type="molecule type" value="Genomic_DNA"/>
</dbReference>
<organism evidence="3 4">
    <name type="scientific">Entotheonella factor</name>
    <dbReference type="NCBI Taxonomy" id="1429438"/>
    <lineage>
        <taxon>Bacteria</taxon>
        <taxon>Pseudomonadati</taxon>
        <taxon>Nitrospinota/Tectimicrobiota group</taxon>
        <taxon>Candidatus Tectimicrobiota</taxon>
        <taxon>Candidatus Entotheonellia</taxon>
        <taxon>Candidatus Entotheonellales</taxon>
        <taxon>Candidatus Entotheonellaceae</taxon>
        <taxon>Candidatus Entotheonella</taxon>
    </lineage>
</organism>
<dbReference type="Proteomes" id="UP000019141">
    <property type="component" value="Unassembled WGS sequence"/>
</dbReference>
<keyword evidence="1" id="KW-1133">Transmembrane helix</keyword>
<feature type="domain" description="SGNH hydrolase-type esterase" evidence="2">
    <location>
        <begin position="125"/>
        <end position="368"/>
    </location>
</feature>
<feature type="transmembrane region" description="Helical" evidence="1">
    <location>
        <begin position="12"/>
        <end position="35"/>
    </location>
</feature>
<dbReference type="AlphaFoldDB" id="W4LWW4"/>
<keyword evidence="4" id="KW-1185">Reference proteome</keyword>
<dbReference type="Pfam" id="PF13472">
    <property type="entry name" value="Lipase_GDSL_2"/>
    <property type="match status" value="1"/>
</dbReference>
<dbReference type="GO" id="GO:0016788">
    <property type="term" value="F:hydrolase activity, acting on ester bonds"/>
    <property type="evidence" value="ECO:0007669"/>
    <property type="project" value="UniProtKB-ARBA"/>
</dbReference>
<dbReference type="Gene3D" id="3.40.50.1110">
    <property type="entry name" value="SGNH hydrolase"/>
    <property type="match status" value="2"/>
</dbReference>
<reference evidence="3 4" key="1">
    <citation type="journal article" date="2014" name="Nature">
        <title>An environmental bacterial taxon with a large and distinct metabolic repertoire.</title>
        <authorList>
            <person name="Wilson M.C."/>
            <person name="Mori T."/>
            <person name="Ruckert C."/>
            <person name="Uria A.R."/>
            <person name="Helf M.J."/>
            <person name="Takada K."/>
            <person name="Gernert C."/>
            <person name="Steffens U.A."/>
            <person name="Heycke N."/>
            <person name="Schmitt S."/>
            <person name="Rinke C."/>
            <person name="Helfrich E.J."/>
            <person name="Brachmann A.O."/>
            <person name="Gurgui C."/>
            <person name="Wakimoto T."/>
            <person name="Kracht M."/>
            <person name="Crusemann M."/>
            <person name="Hentschel U."/>
            <person name="Abe I."/>
            <person name="Matsunaga S."/>
            <person name="Kalinowski J."/>
            <person name="Takeyama H."/>
            <person name="Piel J."/>
        </authorList>
    </citation>
    <scope>NUCLEOTIDE SEQUENCE [LARGE SCALE GENOMIC DNA]</scope>
    <source>
        <strain evidence="4">TSY1</strain>
    </source>
</reference>
<dbReference type="SUPFAM" id="SSF52266">
    <property type="entry name" value="SGNH hydrolase"/>
    <property type="match status" value="1"/>
</dbReference>
<keyword evidence="1" id="KW-0472">Membrane</keyword>